<gene>
    <name evidence="2" type="ORF">C7379_103168</name>
</gene>
<evidence type="ECO:0000313" key="2">
    <source>
        <dbReference type="EMBL" id="PVX58043.1"/>
    </source>
</evidence>
<sequence>MKEIIRQTLENLLPLVDLDSDFLFQELDSLGITTILMTLSDMYGIELNHSDVTPKNFKTLDSLVEMVQKKLAGNDDRG</sequence>
<dbReference type="InterPro" id="IPR009081">
    <property type="entry name" value="PP-bd_ACP"/>
</dbReference>
<dbReference type="SUPFAM" id="SSF47336">
    <property type="entry name" value="ACP-like"/>
    <property type="match status" value="1"/>
</dbReference>
<dbReference type="EMBL" id="QENY01000003">
    <property type="protein sequence ID" value="PVX58043.1"/>
    <property type="molecule type" value="Genomic_DNA"/>
</dbReference>
<dbReference type="InterPro" id="IPR036736">
    <property type="entry name" value="ACP-like_sf"/>
</dbReference>
<accession>A0A2U0UK75</accession>
<dbReference type="AlphaFoldDB" id="A0A2U0UK75"/>
<comment type="caution">
    <text evidence="2">The sequence shown here is derived from an EMBL/GenBank/DDBJ whole genome shotgun (WGS) entry which is preliminary data.</text>
</comment>
<proteinExistence type="predicted"/>
<protein>
    <submittedName>
        <fullName evidence="2">Acyl carrier protein</fullName>
    </submittedName>
</protein>
<name>A0A2U0UK75_9BACT</name>
<evidence type="ECO:0000313" key="3">
    <source>
        <dbReference type="Proteomes" id="UP000245870"/>
    </source>
</evidence>
<dbReference type="Proteomes" id="UP000245870">
    <property type="component" value="Unassembled WGS sequence"/>
</dbReference>
<feature type="domain" description="Carrier" evidence="1">
    <location>
        <begin position="1"/>
        <end position="71"/>
    </location>
</feature>
<reference evidence="2 3" key="1">
    <citation type="submission" date="2018-05" db="EMBL/GenBank/DDBJ databases">
        <title>Genomic Encyclopedia of Type Strains, Phase IV (KMG-IV): sequencing the most valuable type-strain genomes for metagenomic binning, comparative biology and taxonomic classification.</title>
        <authorList>
            <person name="Goeker M."/>
        </authorList>
    </citation>
    <scope>NUCLEOTIDE SEQUENCE [LARGE SCALE GENOMIC DNA]</scope>
    <source>
        <strain evidence="2 3">DSM 100333</strain>
    </source>
</reference>
<dbReference type="Gene3D" id="1.10.1200.10">
    <property type="entry name" value="ACP-like"/>
    <property type="match status" value="1"/>
</dbReference>
<dbReference type="PROSITE" id="PS50075">
    <property type="entry name" value="CARRIER"/>
    <property type="match status" value="1"/>
</dbReference>
<keyword evidence="3" id="KW-1185">Reference proteome</keyword>
<dbReference type="Pfam" id="PF00550">
    <property type="entry name" value="PP-binding"/>
    <property type="match status" value="1"/>
</dbReference>
<dbReference type="OrthoDB" id="1078107at2"/>
<organism evidence="2 3">
    <name type="scientific">Hallella colorans</name>
    <dbReference type="NCBI Taxonomy" id="1703337"/>
    <lineage>
        <taxon>Bacteria</taxon>
        <taxon>Pseudomonadati</taxon>
        <taxon>Bacteroidota</taxon>
        <taxon>Bacteroidia</taxon>
        <taxon>Bacteroidales</taxon>
        <taxon>Prevotellaceae</taxon>
        <taxon>Hallella</taxon>
    </lineage>
</organism>
<evidence type="ECO:0000259" key="1">
    <source>
        <dbReference type="PROSITE" id="PS50075"/>
    </source>
</evidence>
<dbReference type="RefSeq" id="WP_116615884.1">
    <property type="nucleotide sequence ID" value="NZ_QENY01000003.1"/>
</dbReference>